<keyword evidence="9 12" id="KW-0030">Aminoacyl-tRNA synthetase</keyword>
<comment type="caution">
    <text evidence="12">Lacks conserved residue(s) required for the propagation of feature annotation.</text>
</comment>
<dbReference type="PATRIC" id="fig|1227491.4.peg.1539"/>
<dbReference type="NCBIfam" id="TIGR00414">
    <property type="entry name" value="serS"/>
    <property type="match status" value="1"/>
</dbReference>
<dbReference type="InterPro" id="IPR045864">
    <property type="entry name" value="aa-tRNA-synth_II/BPL/LPL"/>
</dbReference>
<evidence type="ECO:0000256" key="16">
    <source>
        <dbReference type="SAM" id="MobiDB-lite"/>
    </source>
</evidence>
<feature type="binding site" evidence="12">
    <location>
        <position position="404"/>
    </location>
    <ligand>
        <name>L-serine</name>
        <dbReference type="ChEBI" id="CHEBI:33384"/>
    </ligand>
</feature>
<comment type="subcellular location">
    <subcellularLocation>
        <location evidence="1 12">Cytoplasm</location>
    </subcellularLocation>
</comment>
<protein>
    <recommendedName>
        <fullName evidence="12">Serine--tRNA ligase</fullName>
        <ecNumber evidence="12">6.1.1.11</ecNumber>
    </recommendedName>
    <alternativeName>
        <fullName evidence="12">Seryl-tRNA synthetase</fullName>
        <shortName evidence="12">SerRS</shortName>
    </alternativeName>
    <alternativeName>
        <fullName evidence="12">Seryl-tRNA(Ser/Sec) synthetase</fullName>
    </alternativeName>
</protein>
<dbReference type="GO" id="GO:0006434">
    <property type="term" value="P:seryl-tRNA aminoacylation"/>
    <property type="evidence" value="ECO:0007669"/>
    <property type="project" value="UniProtKB-UniRule"/>
</dbReference>
<feature type="binding site" evidence="13">
    <location>
        <position position="402"/>
    </location>
    <ligand>
        <name>L-serine</name>
        <dbReference type="ChEBI" id="CHEBI:33384"/>
    </ligand>
</feature>
<dbReference type="SUPFAM" id="SSF46589">
    <property type="entry name" value="tRNA-binding arm"/>
    <property type="match status" value="1"/>
</dbReference>
<dbReference type="Gene3D" id="1.10.287.40">
    <property type="entry name" value="Serine-tRNA synthetase, tRNA binding domain"/>
    <property type="match status" value="1"/>
</dbReference>
<dbReference type="Gene3D" id="3.30.930.10">
    <property type="entry name" value="Bira Bifunctional Protein, Domain 2"/>
    <property type="match status" value="1"/>
</dbReference>
<evidence type="ECO:0000256" key="10">
    <source>
        <dbReference type="ARBA" id="ARBA00047929"/>
    </source>
</evidence>
<keyword evidence="19" id="KW-1185">Reference proteome</keyword>
<evidence type="ECO:0000256" key="9">
    <source>
        <dbReference type="ARBA" id="ARBA00023146"/>
    </source>
</evidence>
<evidence type="ECO:0000256" key="14">
    <source>
        <dbReference type="PIRSR" id="PIRSR001529-2"/>
    </source>
</evidence>
<keyword evidence="8 12" id="KW-0648">Protein biosynthesis</keyword>
<feature type="binding site" evidence="12 14">
    <location>
        <begin position="272"/>
        <end position="274"/>
    </location>
    <ligand>
        <name>ATP</name>
        <dbReference type="ChEBI" id="CHEBI:30616"/>
    </ligand>
</feature>
<dbReference type="EC" id="6.1.1.11" evidence="12"/>
<evidence type="ECO:0000256" key="1">
    <source>
        <dbReference type="ARBA" id="ARBA00004496"/>
    </source>
</evidence>
<dbReference type="InterPro" id="IPR006195">
    <property type="entry name" value="aa-tRNA-synth_II"/>
</dbReference>
<keyword evidence="5 12" id="KW-0436">Ligase</keyword>
<feature type="binding site" evidence="14">
    <location>
        <begin position="288"/>
        <end position="291"/>
    </location>
    <ligand>
        <name>ATP</name>
        <dbReference type="ChEBI" id="CHEBI:30616"/>
    </ligand>
</feature>
<keyword evidence="7 12" id="KW-0067">ATP-binding</keyword>
<evidence type="ECO:0000259" key="17">
    <source>
        <dbReference type="PROSITE" id="PS50862"/>
    </source>
</evidence>
<dbReference type="HAMAP" id="MF_00176">
    <property type="entry name" value="Ser_tRNA_synth_type1"/>
    <property type="match status" value="1"/>
</dbReference>
<dbReference type="GO" id="GO:0016260">
    <property type="term" value="P:selenocysteine biosynthetic process"/>
    <property type="evidence" value="ECO:0007669"/>
    <property type="project" value="UniProtKB-UniRule"/>
</dbReference>
<evidence type="ECO:0000256" key="4">
    <source>
        <dbReference type="ARBA" id="ARBA00022490"/>
    </source>
</evidence>
<name>M0B8M3_9EURY</name>
<comment type="catalytic activity">
    <reaction evidence="10 12">
        <text>tRNA(Sec) + L-serine + ATP = L-seryl-tRNA(Sec) + AMP + diphosphate + H(+)</text>
        <dbReference type="Rhea" id="RHEA:42580"/>
        <dbReference type="Rhea" id="RHEA-COMP:9742"/>
        <dbReference type="Rhea" id="RHEA-COMP:10128"/>
        <dbReference type="ChEBI" id="CHEBI:15378"/>
        <dbReference type="ChEBI" id="CHEBI:30616"/>
        <dbReference type="ChEBI" id="CHEBI:33019"/>
        <dbReference type="ChEBI" id="CHEBI:33384"/>
        <dbReference type="ChEBI" id="CHEBI:78442"/>
        <dbReference type="ChEBI" id="CHEBI:78533"/>
        <dbReference type="ChEBI" id="CHEBI:456215"/>
        <dbReference type="EC" id="6.1.1.11"/>
    </reaction>
</comment>
<dbReference type="PROSITE" id="PS50862">
    <property type="entry name" value="AA_TRNA_LIGASE_II"/>
    <property type="match status" value="1"/>
</dbReference>
<dbReference type="Pfam" id="PF02403">
    <property type="entry name" value="Seryl_tRNA_N"/>
    <property type="match status" value="1"/>
</dbReference>
<dbReference type="InterPro" id="IPR015866">
    <property type="entry name" value="Ser-tRNA-synth_1_N"/>
</dbReference>
<comment type="function">
    <text evidence="12">Catalyzes the attachment of serine to tRNA(Ser). Is also able to aminoacylate tRNA(Sec) with serine, to form the misacylated tRNA L-seryl-tRNA(Sec), which will be further converted into selenocysteinyl-tRNA(Sec).</text>
</comment>
<comment type="subunit">
    <text evidence="12">Homodimer. The tRNA molecule binds across the dimer.</text>
</comment>
<evidence type="ECO:0000256" key="13">
    <source>
        <dbReference type="PIRSR" id="PIRSR001529-1"/>
    </source>
</evidence>
<dbReference type="UniPathway" id="UPA00906">
    <property type="reaction ID" value="UER00895"/>
</dbReference>
<accession>M0B8M3</accession>
<gene>
    <name evidence="12" type="primary">serS</name>
    <name evidence="18" type="ORF">C480_07472</name>
</gene>
<evidence type="ECO:0000313" key="18">
    <source>
        <dbReference type="EMBL" id="ELZ06852.1"/>
    </source>
</evidence>
<organism evidence="18 19">
    <name type="scientific">Natrialba aegyptia DSM 13077</name>
    <dbReference type="NCBI Taxonomy" id="1227491"/>
    <lineage>
        <taxon>Archaea</taxon>
        <taxon>Methanobacteriati</taxon>
        <taxon>Methanobacteriota</taxon>
        <taxon>Stenosarchaea group</taxon>
        <taxon>Halobacteria</taxon>
        <taxon>Halobacteriales</taxon>
        <taxon>Natrialbaceae</taxon>
        <taxon>Natrialba</taxon>
    </lineage>
</organism>
<dbReference type="PANTHER" id="PTHR43697">
    <property type="entry name" value="SERYL-TRNA SYNTHETASE"/>
    <property type="match status" value="1"/>
</dbReference>
<dbReference type="OrthoDB" id="35932at2157"/>
<dbReference type="InterPro" id="IPR002317">
    <property type="entry name" value="Ser-tRNA-ligase_type_1"/>
</dbReference>
<sequence>MIDRTLLREQPETVREALDHRGDDIDLDSLIDLDERWRELKARGDELRHERNEITDRIGELVADGKDEEREAAIEESKELKAEIETVEAEATELRDELDERLLEIPQLPHESVPIGDDESDNVEDRRWGFDELRTIPDDVVPHYDLGEDMDIIDEERGAKTTGSGFYFLKGDGARLEHALIQFMLDVHREQGYVDIVPPVPITSESMRGTGQLPKFADDAYRLGGRNDEPYEDDDLWLCPTAEVPVTNMYADDILLTDDLPLKHQAYTPNFRREAGEHGTETRGIVRVHQFNKVELVNFVEPAESYDRLETLLGEAEEVLRRLDLPYRVLELCTGDLGFKATKQIDLEVWAPADDMDDGPDEGGRWLEVSTASNFEDFQARRAGLRYRPERHESAEYLHTLNASGVAIPRVMVAILEYYQNEDGTVTVPEALRPYMGGQERIEGHEKVGESALGAGERE</sequence>
<feature type="binding site" evidence="12 13">
    <location>
        <position position="295"/>
    </location>
    <ligand>
        <name>L-serine</name>
        <dbReference type="ChEBI" id="CHEBI:33384"/>
    </ligand>
</feature>
<evidence type="ECO:0000256" key="8">
    <source>
        <dbReference type="ARBA" id="ARBA00022917"/>
    </source>
</evidence>
<feature type="compositionally biased region" description="Basic and acidic residues" evidence="16">
    <location>
        <begin position="440"/>
        <end position="449"/>
    </location>
</feature>
<evidence type="ECO:0000256" key="2">
    <source>
        <dbReference type="ARBA" id="ARBA00005045"/>
    </source>
</evidence>
<dbReference type="PIRSF" id="PIRSF001529">
    <property type="entry name" value="Ser-tRNA-synth_IIa"/>
    <property type="match status" value="1"/>
</dbReference>
<dbReference type="Pfam" id="PF00587">
    <property type="entry name" value="tRNA-synt_2b"/>
    <property type="match status" value="1"/>
</dbReference>
<dbReference type="AlphaFoldDB" id="M0B8M3"/>
<dbReference type="RefSeq" id="WP_006664993.1">
    <property type="nucleotide sequence ID" value="NZ_AOIP01000016.1"/>
</dbReference>
<dbReference type="CDD" id="cd00770">
    <property type="entry name" value="SerRS_core"/>
    <property type="match status" value="1"/>
</dbReference>
<feature type="domain" description="Aminoacyl-transfer RNA synthetases class-II family profile" evidence="17">
    <location>
        <begin position="139"/>
        <end position="429"/>
    </location>
</feature>
<comment type="catalytic activity">
    <reaction evidence="11 12">
        <text>tRNA(Ser) + L-serine + ATP = L-seryl-tRNA(Ser) + AMP + diphosphate + H(+)</text>
        <dbReference type="Rhea" id="RHEA:12292"/>
        <dbReference type="Rhea" id="RHEA-COMP:9669"/>
        <dbReference type="Rhea" id="RHEA-COMP:9703"/>
        <dbReference type="ChEBI" id="CHEBI:15378"/>
        <dbReference type="ChEBI" id="CHEBI:30616"/>
        <dbReference type="ChEBI" id="CHEBI:33019"/>
        <dbReference type="ChEBI" id="CHEBI:33384"/>
        <dbReference type="ChEBI" id="CHEBI:78442"/>
        <dbReference type="ChEBI" id="CHEBI:78533"/>
        <dbReference type="ChEBI" id="CHEBI:456215"/>
        <dbReference type="EC" id="6.1.1.11"/>
    </reaction>
</comment>
<feature type="coiled-coil region" evidence="15">
    <location>
        <begin position="63"/>
        <end position="104"/>
    </location>
</feature>
<comment type="domain">
    <text evidence="12">Consists of two distinct domains, a catalytic core and a N-terminal extension that is involved in tRNA binding.</text>
</comment>
<comment type="similarity">
    <text evidence="3 12">Belongs to the class-II aminoacyl-tRNA synthetase family. Type-1 seryl-tRNA synthetase subfamily.</text>
</comment>
<feature type="binding site" evidence="12">
    <location>
        <begin position="241"/>
        <end position="243"/>
    </location>
    <ligand>
        <name>L-serine</name>
        <dbReference type="ChEBI" id="CHEBI:33384"/>
    </ligand>
</feature>
<dbReference type="EMBL" id="AOIP01000016">
    <property type="protein sequence ID" value="ELZ06852.1"/>
    <property type="molecule type" value="Genomic_DNA"/>
</dbReference>
<dbReference type="PANTHER" id="PTHR43697:SF1">
    <property type="entry name" value="SERINE--TRNA LIGASE"/>
    <property type="match status" value="1"/>
</dbReference>
<comment type="caution">
    <text evidence="18">The sequence shown here is derived from an EMBL/GenBank/DDBJ whole genome shotgun (WGS) entry which is preliminary data.</text>
</comment>
<evidence type="ECO:0000256" key="11">
    <source>
        <dbReference type="ARBA" id="ARBA00048823"/>
    </source>
</evidence>
<comment type="pathway">
    <text evidence="2 12">Aminoacyl-tRNA biosynthesis; selenocysteinyl-tRNA(Sec) biosynthesis; L-seryl-tRNA(Sec) from L-serine and tRNA(Sec): step 1/1.</text>
</comment>
<evidence type="ECO:0000313" key="19">
    <source>
        <dbReference type="Proteomes" id="UP000011591"/>
    </source>
</evidence>
<dbReference type="InterPro" id="IPR002314">
    <property type="entry name" value="aa-tRNA-synt_IIb"/>
</dbReference>
<evidence type="ECO:0000256" key="5">
    <source>
        <dbReference type="ARBA" id="ARBA00022598"/>
    </source>
</evidence>
<keyword evidence="6 12" id="KW-0547">Nucleotide-binding</keyword>
<dbReference type="GO" id="GO:0004828">
    <property type="term" value="F:serine-tRNA ligase activity"/>
    <property type="evidence" value="ECO:0007669"/>
    <property type="project" value="UniProtKB-UniRule"/>
</dbReference>
<dbReference type="GO" id="GO:0005524">
    <property type="term" value="F:ATP binding"/>
    <property type="evidence" value="ECO:0007669"/>
    <property type="project" value="UniProtKB-UniRule"/>
</dbReference>
<proteinExistence type="inferred from homology"/>
<dbReference type="PRINTS" id="PR00981">
    <property type="entry name" value="TRNASYNTHSER"/>
</dbReference>
<keyword evidence="15" id="KW-0175">Coiled coil</keyword>
<evidence type="ECO:0000256" key="7">
    <source>
        <dbReference type="ARBA" id="ARBA00022840"/>
    </source>
</evidence>
<evidence type="ECO:0000256" key="6">
    <source>
        <dbReference type="ARBA" id="ARBA00022741"/>
    </source>
</evidence>
<feature type="binding site" evidence="13">
    <location>
        <position position="272"/>
    </location>
    <ligand>
        <name>L-serine</name>
        <dbReference type="ChEBI" id="CHEBI:33384"/>
    </ligand>
</feature>
<dbReference type="InterPro" id="IPR033729">
    <property type="entry name" value="SerRS_core"/>
</dbReference>
<dbReference type="InterPro" id="IPR010978">
    <property type="entry name" value="tRNA-bd_arm"/>
</dbReference>
<feature type="binding site" evidence="12">
    <location>
        <position position="288"/>
    </location>
    <ligand>
        <name>ATP</name>
        <dbReference type="ChEBI" id="CHEBI:30616"/>
    </ligand>
</feature>
<dbReference type="Proteomes" id="UP000011591">
    <property type="component" value="Unassembled WGS sequence"/>
</dbReference>
<dbReference type="InterPro" id="IPR042103">
    <property type="entry name" value="SerRS_1_N_sf"/>
</dbReference>
<reference evidence="18 19" key="1">
    <citation type="journal article" date="2014" name="PLoS Genet.">
        <title>Phylogenetically driven sequencing of extremely halophilic archaea reveals strategies for static and dynamic osmo-response.</title>
        <authorList>
            <person name="Becker E.A."/>
            <person name="Seitzer P.M."/>
            <person name="Tritt A."/>
            <person name="Larsen D."/>
            <person name="Krusor M."/>
            <person name="Yao A.I."/>
            <person name="Wu D."/>
            <person name="Madern D."/>
            <person name="Eisen J.A."/>
            <person name="Darling A.E."/>
            <person name="Facciotti M.T."/>
        </authorList>
    </citation>
    <scope>NUCLEOTIDE SEQUENCE [LARGE SCALE GENOMIC DNA]</scope>
    <source>
        <strain evidence="18 19">DSM 13077</strain>
    </source>
</reference>
<evidence type="ECO:0000256" key="15">
    <source>
        <dbReference type="SAM" id="Coils"/>
    </source>
</evidence>
<dbReference type="GO" id="GO:0005737">
    <property type="term" value="C:cytoplasm"/>
    <property type="evidence" value="ECO:0007669"/>
    <property type="project" value="UniProtKB-SubCell"/>
</dbReference>
<dbReference type="SUPFAM" id="SSF55681">
    <property type="entry name" value="Class II aaRS and biotin synthetases"/>
    <property type="match status" value="1"/>
</dbReference>
<keyword evidence="4 12" id="KW-0963">Cytoplasm</keyword>
<evidence type="ECO:0000256" key="3">
    <source>
        <dbReference type="ARBA" id="ARBA00010728"/>
    </source>
</evidence>
<feature type="region of interest" description="Disordered" evidence="16">
    <location>
        <begin position="440"/>
        <end position="459"/>
    </location>
</feature>
<feature type="binding site" evidence="13">
    <location>
        <position position="241"/>
    </location>
    <ligand>
        <name>L-serine</name>
        <dbReference type="ChEBI" id="CHEBI:33384"/>
    </ligand>
</feature>
<evidence type="ECO:0000256" key="12">
    <source>
        <dbReference type="HAMAP-Rule" id="MF_00176"/>
    </source>
</evidence>